<keyword evidence="1" id="KW-0614">Plasmid</keyword>
<accession>A0ABM8GWF9</accession>
<name>A0ABM8GWF9_9MICO</name>
<gene>
    <name evidence="1" type="ORF">GCM10025867_50400</name>
</gene>
<organism evidence="1 2">
    <name type="scientific">Frondihabitans sucicola</name>
    <dbReference type="NCBI Taxonomy" id="1268041"/>
    <lineage>
        <taxon>Bacteria</taxon>
        <taxon>Bacillati</taxon>
        <taxon>Actinomycetota</taxon>
        <taxon>Actinomycetes</taxon>
        <taxon>Micrococcales</taxon>
        <taxon>Microbacteriaceae</taxon>
        <taxon>Frondihabitans</taxon>
    </lineage>
</organism>
<proteinExistence type="predicted"/>
<dbReference type="EMBL" id="AP027733">
    <property type="protein sequence ID" value="BDZ52799.1"/>
    <property type="molecule type" value="Genomic_DNA"/>
</dbReference>
<protein>
    <submittedName>
        <fullName evidence="1">Uncharacterized protein</fullName>
    </submittedName>
</protein>
<keyword evidence="2" id="KW-1185">Reference proteome</keyword>
<evidence type="ECO:0000313" key="2">
    <source>
        <dbReference type="Proteomes" id="UP001321486"/>
    </source>
</evidence>
<reference evidence="2" key="1">
    <citation type="journal article" date="2019" name="Int. J. Syst. Evol. Microbiol.">
        <title>The Global Catalogue of Microorganisms (GCM) 10K type strain sequencing project: providing services to taxonomists for standard genome sequencing and annotation.</title>
        <authorList>
            <consortium name="The Broad Institute Genomics Platform"/>
            <consortium name="The Broad Institute Genome Sequencing Center for Infectious Disease"/>
            <person name="Wu L."/>
            <person name="Ma J."/>
        </authorList>
    </citation>
    <scope>NUCLEOTIDE SEQUENCE [LARGE SCALE GENOMIC DNA]</scope>
    <source>
        <strain evidence="2">NBRC 108728</strain>
    </source>
</reference>
<sequence>MSHNETETGTILLLAPAVAQISRALVAAANAIHDGAYEEARAMHRGIKTTSLKAYAAAVYELQRAAAAELEAAERSWSKAPLSPRHLHRAVAISVLFQIAHQGKLHAPTHADIERIAPKATNRTDRFEVLGRYASPDAYITLRGRELGWESEGNHAVDQAHEAILGRVLFETLKAVKWTRTSGGALWYNSEHNEGPSGNDWGGGDSISEHFGPLGKSEYKRVHGWYPGE</sequence>
<dbReference type="RefSeq" id="WP_286347083.1">
    <property type="nucleotide sequence ID" value="NZ_AP027733.1"/>
</dbReference>
<evidence type="ECO:0000313" key="1">
    <source>
        <dbReference type="EMBL" id="BDZ52799.1"/>
    </source>
</evidence>
<geneLocation type="plasmid" evidence="1 2">
    <name>pNBRC108728a</name>
</geneLocation>
<dbReference type="Proteomes" id="UP001321486">
    <property type="component" value="Plasmid pNBRC108728a"/>
</dbReference>